<keyword evidence="2 6" id="KW-0812">Transmembrane</keyword>
<proteinExistence type="predicted"/>
<dbReference type="AlphaFoldDB" id="A0A369BER2"/>
<keyword evidence="8" id="KW-1185">Reference proteome</keyword>
<keyword evidence="3 6" id="KW-1133">Transmembrane helix</keyword>
<feature type="transmembrane region" description="Helical" evidence="6">
    <location>
        <begin position="199"/>
        <end position="220"/>
    </location>
</feature>
<evidence type="ECO:0000256" key="1">
    <source>
        <dbReference type="ARBA" id="ARBA00022475"/>
    </source>
</evidence>
<keyword evidence="4 6" id="KW-0472">Membrane</keyword>
<dbReference type="EMBL" id="QPJT01000002">
    <property type="protein sequence ID" value="RCX20032.1"/>
    <property type="molecule type" value="Genomic_DNA"/>
</dbReference>
<feature type="transmembrane region" description="Helical" evidence="6">
    <location>
        <begin position="166"/>
        <end position="187"/>
    </location>
</feature>
<gene>
    <name evidence="7" type="ORF">DFR58_102101</name>
</gene>
<feature type="transmembrane region" description="Helical" evidence="6">
    <location>
        <begin position="274"/>
        <end position="299"/>
    </location>
</feature>
<reference evidence="7 8" key="1">
    <citation type="submission" date="2018-07" db="EMBL/GenBank/DDBJ databases">
        <title>Genomic Encyclopedia of Type Strains, Phase IV (KMG-IV): sequencing the most valuable type-strain genomes for metagenomic binning, comparative biology and taxonomic classification.</title>
        <authorList>
            <person name="Goeker M."/>
        </authorList>
    </citation>
    <scope>NUCLEOTIDE SEQUENCE [LARGE SCALE GENOMIC DNA]</scope>
    <source>
        <strain evidence="7 8">DSM 27016</strain>
    </source>
</reference>
<feature type="transmembrane region" description="Helical" evidence="6">
    <location>
        <begin position="103"/>
        <end position="121"/>
    </location>
</feature>
<feature type="region of interest" description="Disordered" evidence="5">
    <location>
        <begin position="855"/>
        <end position="881"/>
    </location>
</feature>
<evidence type="ECO:0000256" key="5">
    <source>
        <dbReference type="SAM" id="MobiDB-lite"/>
    </source>
</evidence>
<evidence type="ECO:0000256" key="3">
    <source>
        <dbReference type="ARBA" id="ARBA00022989"/>
    </source>
</evidence>
<accession>A0A369BER2</accession>
<evidence type="ECO:0000313" key="7">
    <source>
        <dbReference type="EMBL" id="RCX20032.1"/>
    </source>
</evidence>
<organism evidence="7 8">
    <name type="scientific">Anaerobacterium chartisolvens</name>
    <dbReference type="NCBI Taxonomy" id="1297424"/>
    <lineage>
        <taxon>Bacteria</taxon>
        <taxon>Bacillati</taxon>
        <taxon>Bacillota</taxon>
        <taxon>Clostridia</taxon>
        <taxon>Eubacteriales</taxon>
        <taxon>Oscillospiraceae</taxon>
        <taxon>Anaerobacterium</taxon>
    </lineage>
</organism>
<keyword evidence="1" id="KW-1003">Cell membrane</keyword>
<dbReference type="GO" id="GO:0016020">
    <property type="term" value="C:membrane"/>
    <property type="evidence" value="ECO:0007669"/>
    <property type="project" value="InterPro"/>
</dbReference>
<evidence type="ECO:0000313" key="8">
    <source>
        <dbReference type="Proteomes" id="UP000253034"/>
    </source>
</evidence>
<dbReference type="InterPro" id="IPR005372">
    <property type="entry name" value="UPF0182"/>
</dbReference>
<feature type="transmembrane region" description="Helical" evidence="6">
    <location>
        <begin position="247"/>
        <end position="267"/>
    </location>
</feature>
<name>A0A369BER2_9FIRM</name>
<feature type="transmembrane region" description="Helical" evidence="6">
    <location>
        <begin position="17"/>
        <end position="38"/>
    </location>
</feature>
<feature type="transmembrane region" description="Helical" evidence="6">
    <location>
        <begin position="58"/>
        <end position="82"/>
    </location>
</feature>
<protein>
    <submittedName>
        <fullName evidence="7">Uncharacterized protein</fullName>
    </submittedName>
</protein>
<dbReference type="Pfam" id="PF03699">
    <property type="entry name" value="UPF0182"/>
    <property type="match status" value="1"/>
</dbReference>
<evidence type="ECO:0000256" key="4">
    <source>
        <dbReference type="ARBA" id="ARBA00023136"/>
    </source>
</evidence>
<comment type="caution">
    <text evidence="7">The sequence shown here is derived from an EMBL/GenBank/DDBJ whole genome shotgun (WGS) entry which is preliminary data.</text>
</comment>
<sequence>MYDYYKELNVKNLKGKIVALLLIAVAIAGILATCRVYLNVIQLDEIGGFSGIYIKNLVYKLIFAAGAFVVIFIATTVTNRFVKKNFNRYLEQNSLPVRKMPNILLALVIAAIGAFISREFFYDKALSFINSTAFNEAAPLFNNLDIGYFIFQRPFYISIYQFISSLWMFIILYTAAYYIIMFLLVFNNVTLQDMKVKSILRHNIINIAVFFLIKAVTYRFQKEGLLYSEFFNVKGAGYVDVNVWMNYFSVAPFLLVAIVAVAFWFMWKEKMRMAVYSIAVFPAAWIVVAIISMVVHGVIVKPNEVQMERPYLRYNMQQTRAAYGLDKIKSHDFPEMKELTPEIINRNLETKNNIRIVDYDATLRSNIQLQSNTNFYTFKNGDIVNYVVNGKEIPVFLTARETDKSRLPENSYINRVFRYTHGYGLVINPINKLTEQGQVDFLLSGLRMDSVDKENLHLTEPRLYYGEMTNDYVIVNPEGAGKLREIDYDGSAETNYSGSGGIKLNMFNRALFALQYADINMIISGNIFSESRLLLNRNVIERAQMALPFIIIDRDPCIVITSDGRLKWVLDGYTTTNYYPYSQDMGGYNYIRNSVKLTVDAYDGTVEGYIIDSTDPIINTYAKMYPGIFKDEAIPEDISSHMRYPEDLFNVQTEVLKRYHIDPDSQERDNISVFYGNQDRWDIAKYPDRSSPEGVKDIESYYNMIKLPGNLGTKEELVLMRPFTPSGEKNNMVSWLAVRNSSKNYGEMVLFNFPKNTNILGPDQVEVNINQIGEISESITLWGQNGSEVFKGSLLVIPIEDSVLYVEPIYIKSSRNSSIPQVRKIVVGYQQGNDFKYGVGNTLDSALENLFKGISDTPVKPDDSKVPGEGATPPEETVNDDKQKVIDNITSKYNDMKKQLDELGELIEELNR</sequence>
<evidence type="ECO:0000256" key="6">
    <source>
        <dbReference type="SAM" id="Phobius"/>
    </source>
</evidence>
<dbReference type="Proteomes" id="UP000253034">
    <property type="component" value="Unassembled WGS sequence"/>
</dbReference>
<evidence type="ECO:0000256" key="2">
    <source>
        <dbReference type="ARBA" id="ARBA00022692"/>
    </source>
</evidence>
<dbReference type="GO" id="GO:0005576">
    <property type="term" value="C:extracellular region"/>
    <property type="evidence" value="ECO:0007669"/>
    <property type="project" value="TreeGrafter"/>
</dbReference>
<dbReference type="PANTHER" id="PTHR39344:SF1">
    <property type="entry name" value="UPF0182 PROTEIN SLL1060"/>
    <property type="match status" value="1"/>
</dbReference>
<dbReference type="PANTHER" id="PTHR39344">
    <property type="entry name" value="UPF0182 PROTEIN SLL1060"/>
    <property type="match status" value="1"/>
</dbReference>